<evidence type="ECO:0000313" key="7">
    <source>
        <dbReference type="EMBL" id="KAK1370206.1"/>
    </source>
</evidence>
<evidence type="ECO:0000313" key="8">
    <source>
        <dbReference type="Proteomes" id="UP001237642"/>
    </source>
</evidence>
<reference evidence="7" key="2">
    <citation type="submission" date="2023-05" db="EMBL/GenBank/DDBJ databases">
        <authorList>
            <person name="Schelkunov M.I."/>
        </authorList>
    </citation>
    <scope>NUCLEOTIDE SEQUENCE</scope>
    <source>
        <strain evidence="7">Hsosn_3</strain>
        <tissue evidence="7">Leaf</tissue>
    </source>
</reference>
<feature type="region of interest" description="Disordered" evidence="5">
    <location>
        <begin position="507"/>
        <end position="557"/>
    </location>
</feature>
<feature type="region of interest" description="Disordered" evidence="5">
    <location>
        <begin position="1249"/>
        <end position="1291"/>
    </location>
</feature>
<evidence type="ECO:0000256" key="2">
    <source>
        <dbReference type="ARBA" id="ARBA00007459"/>
    </source>
</evidence>
<feature type="domain" description="Pre-mRNA polyadenylation factor Fip1" evidence="6">
    <location>
        <begin position="261"/>
        <end position="297"/>
    </location>
</feature>
<comment type="caution">
    <text evidence="7">The sequence shown here is derived from an EMBL/GenBank/DDBJ whole genome shotgun (WGS) entry which is preliminary data.</text>
</comment>
<feature type="compositionally biased region" description="Basic and acidic residues" evidence="5">
    <location>
        <begin position="1015"/>
        <end position="1025"/>
    </location>
</feature>
<evidence type="ECO:0000256" key="3">
    <source>
        <dbReference type="ARBA" id="ARBA00022664"/>
    </source>
</evidence>
<keyword evidence="3" id="KW-0507">mRNA processing</keyword>
<dbReference type="InterPro" id="IPR044976">
    <property type="entry name" value="FIPS5/FIPS3-like"/>
</dbReference>
<proteinExistence type="inferred from homology"/>
<feature type="compositionally biased region" description="Basic and acidic residues" evidence="5">
    <location>
        <begin position="702"/>
        <end position="726"/>
    </location>
</feature>
<feature type="compositionally biased region" description="Basic and acidic residues" evidence="5">
    <location>
        <begin position="585"/>
        <end position="602"/>
    </location>
</feature>
<dbReference type="Proteomes" id="UP001237642">
    <property type="component" value="Unassembled WGS sequence"/>
</dbReference>
<dbReference type="PANTHER" id="PTHR36884">
    <property type="entry name" value="FIP1[III]-LIKE PROTEIN"/>
    <property type="match status" value="1"/>
</dbReference>
<keyword evidence="8" id="KW-1185">Reference proteome</keyword>
<feature type="compositionally biased region" description="Basic and acidic residues" evidence="5">
    <location>
        <begin position="1194"/>
        <end position="1203"/>
    </location>
</feature>
<protein>
    <recommendedName>
        <fullName evidence="6">Pre-mRNA polyadenylation factor Fip1 domain-containing protein</fullName>
    </recommendedName>
</protein>
<organism evidence="7 8">
    <name type="scientific">Heracleum sosnowskyi</name>
    <dbReference type="NCBI Taxonomy" id="360622"/>
    <lineage>
        <taxon>Eukaryota</taxon>
        <taxon>Viridiplantae</taxon>
        <taxon>Streptophyta</taxon>
        <taxon>Embryophyta</taxon>
        <taxon>Tracheophyta</taxon>
        <taxon>Spermatophyta</taxon>
        <taxon>Magnoliopsida</taxon>
        <taxon>eudicotyledons</taxon>
        <taxon>Gunneridae</taxon>
        <taxon>Pentapetalae</taxon>
        <taxon>asterids</taxon>
        <taxon>campanulids</taxon>
        <taxon>Apiales</taxon>
        <taxon>Apiaceae</taxon>
        <taxon>Apioideae</taxon>
        <taxon>apioid superclade</taxon>
        <taxon>Tordylieae</taxon>
        <taxon>Tordyliinae</taxon>
        <taxon>Heracleum</taxon>
    </lineage>
</organism>
<keyword evidence="4" id="KW-0539">Nucleus</keyword>
<dbReference type="PANTHER" id="PTHR36884:SF1">
    <property type="entry name" value="FIP1[V]-LIKE PROTEIN"/>
    <property type="match status" value="1"/>
</dbReference>
<gene>
    <name evidence="7" type="ORF">POM88_036298</name>
</gene>
<feature type="region of interest" description="Disordered" evidence="5">
    <location>
        <begin position="1187"/>
        <end position="1230"/>
    </location>
</feature>
<feature type="region of interest" description="Disordered" evidence="5">
    <location>
        <begin position="910"/>
        <end position="939"/>
    </location>
</feature>
<evidence type="ECO:0000259" key="6">
    <source>
        <dbReference type="Pfam" id="PF05182"/>
    </source>
</evidence>
<dbReference type="GO" id="GO:0006397">
    <property type="term" value="P:mRNA processing"/>
    <property type="evidence" value="ECO:0007669"/>
    <property type="project" value="UniProtKB-KW"/>
</dbReference>
<dbReference type="InterPro" id="IPR007854">
    <property type="entry name" value="Fip1_dom"/>
</dbReference>
<feature type="region of interest" description="Disordered" evidence="5">
    <location>
        <begin position="615"/>
        <end position="636"/>
    </location>
</feature>
<evidence type="ECO:0000256" key="1">
    <source>
        <dbReference type="ARBA" id="ARBA00004123"/>
    </source>
</evidence>
<feature type="compositionally biased region" description="Low complexity" evidence="5">
    <location>
        <begin position="921"/>
        <end position="933"/>
    </location>
</feature>
<sequence length="1337" mass="154338">MEEDGDDFGPLYSDTLKPCCSIKEPNFFNDQNPSIFHARSDLSVNAYKDLKEYEGFLLSECEVDGGFSKNECKVDDEFDDVIFDVEMEQKEVEFDKVDGGNEINVLGDMMDEENYDLQLECLSVDEEASESDESFDIIVEDKDLNDHNVGSGKKVFENKELGLLRNAVDWDDLDDLEPGEIAKMKTDLGIDVEARVGNSYQSFHKEATVGRSVFMSQTIEADSKAEQNQVNPVRNAEYNYGGTRFCYLPAHFRKAFNIEDNFSGYKPWKLPGVNLLDYFNFDLDEENWQNYCKQMASINCWFLEFETMHTDVVIILQKLLLQTSPPSKAVVSKSELLQSKNTPAQQIGEAIQVLTSHGERVACLPNHHRRECDSDAIIEIVFADSPEDTESFTEDLKDRALHDYNKRPTSIHKIINGDKILPFPLDGYFHQIYHEERTSHPVSTNYAQEGRQWTDFESMVIKKQDHISYQDWSMGLDHPKEKSEAEQGLHRALVKYDKVMPLYSNKVARKDNGGQTTAQNRLEDDCFLNSGETSWRQGDRNHKKSLKQPDESKPTASVYDNQEIMGNGFDNCRMRMEEASSQTYHQEKNNDNKLNKGSVVDKDSCRMRMEETLSLTDHQEGSNDSQLNKGNAVEEDNCKMRIEVTLSQTDHQEGNNDNKLNKGSVVDGTNCIMRIDETLSETDHQEGNNEKKLNQGSSADEDNCRMRIDDTFSRTEHQEGNNDKRLNKGSAFDEDSFRMTTEETLSETDHQEENNDNKLNKGSAVDEDSCRMIIEDTLTQAEYQEGNRDNKLNKGSAFDEDNFRMRIEETLSETDHQEENNDNKLNIGSVFDEDNCRMRTEETLSETDHQEEKNDIKLNMGRAFDEDNCRMRRGKTFSEKDHQEENNDIKLNKGSAFDEDNYRMRIEETFSDTDHQKGNDNQEGNNNNKLNKGSAFDEDNFRLRIEETLSETDHQEENNDNKLNMGRAFDEDNCRMRREKTFSETDHQEENNDIKLNKGSAFDEDNYRMRIEETFSDTDHQKGNDNQEGNNNNKLNKGSAFDEDNFRLRIEETLSETDHQEENNDNKLNMGRAFDEDNCRMRREKTFSEKDHQEENNDIKLNKGSAFDEDNYRMRIEEIFSDTDHQEGNDNQEGNNDNKCNKGIVVDKDNCRMRKKESFSETDHQEGNDDDKLNNVEEDCCRMRIEENLSQTNHQEENNDNKLNKGSVVDDDFNGEQLTEPIDNHGQEFPNDCNVAKNLGNDVIFDDQKNEAKSEENVDEVQGSPKDRESYGEENVDEVQGSPKDRESYGDEMKQLMSNIKAFMNEVDELMTETKANSEPKHLYGTCSKTEVENQLY</sequence>
<feature type="compositionally biased region" description="Basic and acidic residues" evidence="5">
    <location>
        <begin position="679"/>
        <end position="693"/>
    </location>
</feature>
<dbReference type="GO" id="GO:0003723">
    <property type="term" value="F:RNA binding"/>
    <property type="evidence" value="ECO:0007669"/>
    <property type="project" value="TreeGrafter"/>
</dbReference>
<dbReference type="Pfam" id="PF05182">
    <property type="entry name" value="Fip1"/>
    <property type="match status" value="1"/>
</dbReference>
<feature type="compositionally biased region" description="Low complexity" evidence="5">
    <location>
        <begin position="1129"/>
        <end position="1138"/>
    </location>
</feature>
<evidence type="ECO:0000256" key="4">
    <source>
        <dbReference type="ARBA" id="ARBA00023242"/>
    </source>
</evidence>
<feature type="region of interest" description="Disordered" evidence="5">
    <location>
        <begin position="1121"/>
        <end position="1143"/>
    </location>
</feature>
<reference evidence="7" key="1">
    <citation type="submission" date="2023-02" db="EMBL/GenBank/DDBJ databases">
        <title>Genome of toxic invasive species Heracleum sosnowskyi carries increased number of genes despite the absence of recent whole-genome duplications.</title>
        <authorList>
            <person name="Schelkunov M."/>
            <person name="Shtratnikova V."/>
            <person name="Makarenko M."/>
            <person name="Klepikova A."/>
            <person name="Omelchenko D."/>
            <person name="Novikova G."/>
            <person name="Obukhova E."/>
            <person name="Bogdanov V."/>
            <person name="Penin A."/>
            <person name="Logacheva M."/>
        </authorList>
    </citation>
    <scope>NUCLEOTIDE SEQUENCE</scope>
    <source>
        <strain evidence="7">Hsosn_3</strain>
        <tissue evidence="7">Leaf</tissue>
    </source>
</reference>
<comment type="subcellular location">
    <subcellularLocation>
        <location evidence="1">Nucleus</location>
    </subcellularLocation>
</comment>
<evidence type="ECO:0000256" key="5">
    <source>
        <dbReference type="SAM" id="MobiDB-lite"/>
    </source>
</evidence>
<feature type="region of interest" description="Disordered" evidence="5">
    <location>
        <begin position="578"/>
        <end position="602"/>
    </location>
</feature>
<feature type="compositionally biased region" description="Basic and acidic residues" evidence="5">
    <location>
        <begin position="735"/>
        <end position="759"/>
    </location>
</feature>
<feature type="region of interest" description="Disordered" evidence="5">
    <location>
        <begin position="679"/>
        <end position="763"/>
    </location>
</feature>
<feature type="region of interest" description="Disordered" evidence="5">
    <location>
        <begin position="1015"/>
        <end position="1044"/>
    </location>
</feature>
<feature type="compositionally biased region" description="Low complexity" evidence="5">
    <location>
        <begin position="1026"/>
        <end position="1038"/>
    </location>
</feature>
<feature type="region of interest" description="Disordered" evidence="5">
    <location>
        <begin position="1156"/>
        <end position="1175"/>
    </location>
</feature>
<comment type="similarity">
    <text evidence="2">Belongs to the FIP1 family.</text>
</comment>
<dbReference type="EMBL" id="JAUIZM010000008">
    <property type="protein sequence ID" value="KAK1370206.1"/>
    <property type="molecule type" value="Genomic_DNA"/>
</dbReference>
<accession>A0AAD8HN51</accession>
<name>A0AAD8HN51_9APIA</name>
<dbReference type="GO" id="GO:0016607">
    <property type="term" value="C:nuclear speck"/>
    <property type="evidence" value="ECO:0007669"/>
    <property type="project" value="TreeGrafter"/>
</dbReference>
<feature type="compositionally biased region" description="Basic and acidic residues" evidence="5">
    <location>
        <begin position="910"/>
        <end position="920"/>
    </location>
</feature>